<dbReference type="InterPro" id="IPR032466">
    <property type="entry name" value="Metal_Hydrolase"/>
</dbReference>
<evidence type="ECO:0000259" key="2">
    <source>
        <dbReference type="Pfam" id="PF04909"/>
    </source>
</evidence>
<keyword evidence="4" id="KW-1185">Reference proteome</keyword>
<dbReference type="GO" id="GO:0019748">
    <property type="term" value="P:secondary metabolic process"/>
    <property type="evidence" value="ECO:0007669"/>
    <property type="project" value="TreeGrafter"/>
</dbReference>
<dbReference type="PANTHER" id="PTHR21240">
    <property type="entry name" value="2-AMINO-3-CARBOXYLMUCONATE-6-SEMIALDEHYDE DECARBOXYLASE"/>
    <property type="match status" value="1"/>
</dbReference>
<dbReference type="InterPro" id="IPR032465">
    <property type="entry name" value="ACMSD"/>
</dbReference>
<comment type="caution">
    <text evidence="3">The sequence shown here is derived from an EMBL/GenBank/DDBJ whole genome shotgun (WGS) entry which is preliminary data.</text>
</comment>
<evidence type="ECO:0000313" key="4">
    <source>
        <dbReference type="Proteomes" id="UP000612808"/>
    </source>
</evidence>
<keyword evidence="1" id="KW-0456">Lyase</keyword>
<proteinExistence type="predicted"/>
<dbReference type="Pfam" id="PF04909">
    <property type="entry name" value="Amidohydro_2"/>
    <property type="match status" value="1"/>
</dbReference>
<feature type="domain" description="Amidohydrolase-related" evidence="2">
    <location>
        <begin position="4"/>
        <end position="279"/>
    </location>
</feature>
<dbReference type="CDD" id="cd01292">
    <property type="entry name" value="metallo-dependent_hydrolases"/>
    <property type="match status" value="1"/>
</dbReference>
<name>A0A8J3NGG7_9ACTN</name>
<dbReference type="SUPFAM" id="SSF51556">
    <property type="entry name" value="Metallo-dependent hydrolases"/>
    <property type="match status" value="1"/>
</dbReference>
<dbReference type="GO" id="GO:0016787">
    <property type="term" value="F:hydrolase activity"/>
    <property type="evidence" value="ECO:0007669"/>
    <property type="project" value="InterPro"/>
</dbReference>
<protein>
    <recommendedName>
        <fullName evidence="2">Amidohydrolase-related domain-containing protein</fullName>
    </recommendedName>
</protein>
<sequence>MIVDVHSHAFGCPDHSADGFFAEAGRAHAGAVDLSVRWSEYAATSPADSRAIVFGGKAKLSGLWIDDAEVAAYAGEHPDRLVGFMALDPTQPGWRDELRRGHRELGLRGVKLMPMYAGFDPGDAEFDPLWTYASDNGLPVLLHTGTTFVSQAPIEYARPYLLDRVARRFPEQRMVLAHLGHPYEGECIAVIRKHQHVYADVSALHYRPFQLWRALMLVHEYGVWGKLLFGSDYPFTTVDDSVAGLRAIARIESPKGLHGIDPADVEALIHRDALTLLGLA</sequence>
<accession>A0A8J3NGG7</accession>
<dbReference type="PANTHER" id="PTHR21240:SF28">
    <property type="entry name" value="ISO-OROTATE DECARBOXYLASE (EUROFUNG)"/>
    <property type="match status" value="1"/>
</dbReference>
<organism evidence="3 4">
    <name type="scientific">Actinocatenispora rupis</name>
    <dbReference type="NCBI Taxonomy" id="519421"/>
    <lineage>
        <taxon>Bacteria</taxon>
        <taxon>Bacillati</taxon>
        <taxon>Actinomycetota</taxon>
        <taxon>Actinomycetes</taxon>
        <taxon>Micromonosporales</taxon>
        <taxon>Micromonosporaceae</taxon>
        <taxon>Actinocatenispora</taxon>
    </lineage>
</organism>
<dbReference type="RefSeq" id="WP_203664431.1">
    <property type="nucleotide sequence ID" value="NZ_BAAAZM010000004.1"/>
</dbReference>
<dbReference type="Proteomes" id="UP000612808">
    <property type="component" value="Unassembled WGS sequence"/>
</dbReference>
<evidence type="ECO:0000256" key="1">
    <source>
        <dbReference type="ARBA" id="ARBA00023239"/>
    </source>
</evidence>
<reference evidence="3" key="1">
    <citation type="submission" date="2021-01" db="EMBL/GenBank/DDBJ databases">
        <title>Whole genome shotgun sequence of Actinocatenispora rupis NBRC 107355.</title>
        <authorList>
            <person name="Komaki H."/>
            <person name="Tamura T."/>
        </authorList>
    </citation>
    <scope>NUCLEOTIDE SEQUENCE</scope>
    <source>
        <strain evidence="3">NBRC 107355</strain>
    </source>
</reference>
<gene>
    <name evidence="3" type="ORF">Aru02nite_68090</name>
</gene>
<dbReference type="GO" id="GO:0005737">
    <property type="term" value="C:cytoplasm"/>
    <property type="evidence" value="ECO:0007669"/>
    <property type="project" value="TreeGrafter"/>
</dbReference>
<dbReference type="AlphaFoldDB" id="A0A8J3NGG7"/>
<evidence type="ECO:0000313" key="3">
    <source>
        <dbReference type="EMBL" id="GID15920.1"/>
    </source>
</evidence>
<dbReference type="InterPro" id="IPR006680">
    <property type="entry name" value="Amidohydro-rel"/>
</dbReference>
<dbReference type="EMBL" id="BOMB01000049">
    <property type="protein sequence ID" value="GID15920.1"/>
    <property type="molecule type" value="Genomic_DNA"/>
</dbReference>
<dbReference type="Gene3D" id="3.20.20.140">
    <property type="entry name" value="Metal-dependent hydrolases"/>
    <property type="match status" value="1"/>
</dbReference>
<dbReference type="GO" id="GO:0016831">
    <property type="term" value="F:carboxy-lyase activity"/>
    <property type="evidence" value="ECO:0007669"/>
    <property type="project" value="InterPro"/>
</dbReference>